<accession>A0A9N9MZU6</accession>
<dbReference type="PANTHER" id="PTHR47018">
    <property type="entry name" value="CXC DOMAIN-CONTAINING PROTEIN-RELATED"/>
    <property type="match status" value="1"/>
</dbReference>
<dbReference type="EMBL" id="OU893332">
    <property type="protein sequence ID" value="CAG9782299.1"/>
    <property type="molecule type" value="Genomic_DNA"/>
</dbReference>
<protein>
    <submittedName>
        <fullName evidence="1">Uncharacterized protein</fullName>
    </submittedName>
</protein>
<dbReference type="OrthoDB" id="8060926at2759"/>
<dbReference type="AlphaFoldDB" id="A0A9N9MZU6"/>
<reference evidence="1" key="1">
    <citation type="submission" date="2021-12" db="EMBL/GenBank/DDBJ databases">
        <authorList>
            <person name="King R."/>
        </authorList>
    </citation>
    <scope>NUCLEOTIDE SEQUENCE</scope>
</reference>
<gene>
    <name evidence="1" type="ORF">DIATSA_LOCUS571</name>
</gene>
<name>A0A9N9MZU6_9NEOP</name>
<dbReference type="Proteomes" id="UP001153714">
    <property type="component" value="Chromosome 1"/>
</dbReference>
<dbReference type="PANTHER" id="PTHR47018:SF3">
    <property type="entry name" value="MYCBP-ASSOCIATED PROTEIN"/>
    <property type="match status" value="1"/>
</dbReference>
<organism evidence="1 2">
    <name type="scientific">Diatraea saccharalis</name>
    <name type="common">sugarcane borer</name>
    <dbReference type="NCBI Taxonomy" id="40085"/>
    <lineage>
        <taxon>Eukaryota</taxon>
        <taxon>Metazoa</taxon>
        <taxon>Ecdysozoa</taxon>
        <taxon>Arthropoda</taxon>
        <taxon>Hexapoda</taxon>
        <taxon>Insecta</taxon>
        <taxon>Pterygota</taxon>
        <taxon>Neoptera</taxon>
        <taxon>Endopterygota</taxon>
        <taxon>Lepidoptera</taxon>
        <taxon>Glossata</taxon>
        <taxon>Ditrysia</taxon>
        <taxon>Pyraloidea</taxon>
        <taxon>Crambidae</taxon>
        <taxon>Crambinae</taxon>
        <taxon>Diatraea</taxon>
    </lineage>
</organism>
<evidence type="ECO:0000313" key="2">
    <source>
        <dbReference type="Proteomes" id="UP001153714"/>
    </source>
</evidence>
<evidence type="ECO:0000313" key="1">
    <source>
        <dbReference type="EMBL" id="CAG9782299.1"/>
    </source>
</evidence>
<sequence>MRQGRQVATESNETYMENTYDLAIAKIAFQIQSSEKSRFDNLFIHFGSFHIMMAYFKAIGKFIDNCGITNVMINAQVLASASVNTFITGQHFNRCKRLHPLLSLALQSIHFEKFLNTKNMEVTDEIRQYLIQFKSEKSTDPEINNNKLIEILEKYERYQQRTLEGKHGKTAHSYMIYINLINYYFLLCKSIRKPDFELFKFIFPKINNIYLS</sequence>
<keyword evidence="2" id="KW-1185">Reference proteome</keyword>
<reference evidence="1" key="2">
    <citation type="submission" date="2022-10" db="EMBL/GenBank/DDBJ databases">
        <authorList>
            <consortium name="ENA_rothamsted_submissions"/>
            <consortium name="culmorum"/>
            <person name="King R."/>
        </authorList>
    </citation>
    <scope>NUCLEOTIDE SEQUENCE</scope>
</reference>
<proteinExistence type="predicted"/>